<dbReference type="AlphaFoldDB" id="A0AAU7DEI3"/>
<protein>
    <submittedName>
        <fullName evidence="1">Uncharacterized protein</fullName>
    </submittedName>
</protein>
<reference evidence="1" key="1">
    <citation type="submission" date="2023-03" db="EMBL/GenBank/DDBJ databases">
        <title>Edaphobacter sp.</title>
        <authorList>
            <person name="Huber K.J."/>
            <person name="Papendorf J."/>
            <person name="Pilke C."/>
            <person name="Bunk B."/>
            <person name="Sproeer C."/>
            <person name="Pester M."/>
        </authorList>
    </citation>
    <scope>NUCLEOTIDE SEQUENCE</scope>
    <source>
        <strain evidence="1">DSM 110680</strain>
    </source>
</reference>
<proteinExistence type="predicted"/>
<dbReference type="RefSeq" id="WP_348261360.1">
    <property type="nucleotide sequence ID" value="NZ_CP121196.1"/>
</dbReference>
<organism evidence="1">
    <name type="scientific">Telmatobacter sp. DSM 110680</name>
    <dbReference type="NCBI Taxonomy" id="3036704"/>
    <lineage>
        <taxon>Bacteria</taxon>
        <taxon>Pseudomonadati</taxon>
        <taxon>Acidobacteriota</taxon>
        <taxon>Terriglobia</taxon>
        <taxon>Terriglobales</taxon>
        <taxon>Acidobacteriaceae</taxon>
        <taxon>Telmatobacter</taxon>
    </lineage>
</organism>
<gene>
    <name evidence="1" type="ORF">P8935_16340</name>
</gene>
<sequence length="70" mass="7539">MSTQPFRPPDPTVDGLIQATLEIANRDAAIRRKLKAALLAGEYSQAIQFASDLVGVKFVPKAVEDDIKAA</sequence>
<name>A0AAU7DEI3_9BACT</name>
<accession>A0AAU7DEI3</accession>
<dbReference type="EMBL" id="CP121196">
    <property type="protein sequence ID" value="XBH16133.1"/>
    <property type="molecule type" value="Genomic_DNA"/>
</dbReference>
<evidence type="ECO:0000313" key="1">
    <source>
        <dbReference type="EMBL" id="XBH16133.1"/>
    </source>
</evidence>